<keyword evidence="2" id="KW-1185">Reference proteome</keyword>
<evidence type="ECO:0000313" key="1">
    <source>
        <dbReference type="EMBL" id="MPC20538.1"/>
    </source>
</evidence>
<dbReference type="EMBL" id="VSRR010000882">
    <property type="protein sequence ID" value="MPC20538.1"/>
    <property type="molecule type" value="Genomic_DNA"/>
</dbReference>
<dbReference type="OrthoDB" id="5983381at2759"/>
<dbReference type="Proteomes" id="UP000324222">
    <property type="component" value="Unassembled WGS sequence"/>
</dbReference>
<protein>
    <submittedName>
        <fullName evidence="1">Uncharacterized protein</fullName>
    </submittedName>
</protein>
<proteinExistence type="predicted"/>
<name>A0A5B7DGR5_PORTR</name>
<accession>A0A5B7DGR5</accession>
<gene>
    <name evidence="1" type="ORF">E2C01_013486</name>
</gene>
<comment type="caution">
    <text evidence="1">The sequence shown here is derived from an EMBL/GenBank/DDBJ whole genome shotgun (WGS) entry which is preliminary data.</text>
</comment>
<sequence length="141" mass="15388">MLLRGAAALPRAVRDTALIKIELQWMVMSCDPSSPERETCDELPQFVQVDSEQVGAQQCEVVCPRGPPGLNGTDVRHHTSSSLLCRAGAEEDVKAQPKSKIWWGRERTVCQAHGVLPAPQGCEASQDHWARMGNVASLDSL</sequence>
<dbReference type="Gene3D" id="2.60.120.200">
    <property type="match status" value="1"/>
</dbReference>
<evidence type="ECO:0000313" key="2">
    <source>
        <dbReference type="Proteomes" id="UP000324222"/>
    </source>
</evidence>
<dbReference type="AlphaFoldDB" id="A0A5B7DGR5"/>
<reference evidence="1 2" key="1">
    <citation type="submission" date="2019-05" db="EMBL/GenBank/DDBJ databases">
        <title>Another draft genome of Portunus trituberculatus and its Hox gene families provides insights of decapod evolution.</title>
        <authorList>
            <person name="Jeong J.-H."/>
            <person name="Song I."/>
            <person name="Kim S."/>
            <person name="Choi T."/>
            <person name="Kim D."/>
            <person name="Ryu S."/>
            <person name="Kim W."/>
        </authorList>
    </citation>
    <scope>NUCLEOTIDE SEQUENCE [LARGE SCALE GENOMIC DNA]</scope>
    <source>
        <tissue evidence="1">Muscle</tissue>
    </source>
</reference>
<organism evidence="1 2">
    <name type="scientific">Portunus trituberculatus</name>
    <name type="common">Swimming crab</name>
    <name type="synonym">Neptunus trituberculatus</name>
    <dbReference type="NCBI Taxonomy" id="210409"/>
    <lineage>
        <taxon>Eukaryota</taxon>
        <taxon>Metazoa</taxon>
        <taxon>Ecdysozoa</taxon>
        <taxon>Arthropoda</taxon>
        <taxon>Crustacea</taxon>
        <taxon>Multicrustacea</taxon>
        <taxon>Malacostraca</taxon>
        <taxon>Eumalacostraca</taxon>
        <taxon>Eucarida</taxon>
        <taxon>Decapoda</taxon>
        <taxon>Pleocyemata</taxon>
        <taxon>Brachyura</taxon>
        <taxon>Eubrachyura</taxon>
        <taxon>Portunoidea</taxon>
        <taxon>Portunidae</taxon>
        <taxon>Portuninae</taxon>
        <taxon>Portunus</taxon>
    </lineage>
</organism>